<name>A0A183DHA0_9BILA</name>
<dbReference type="AlphaFoldDB" id="A0A183DHA0"/>
<gene>
    <name evidence="1" type="ORF">GPUH_LOCUS8090</name>
</gene>
<dbReference type="WBParaSite" id="GPUH_0000810001-mRNA-1">
    <property type="protein sequence ID" value="GPUH_0000810001-mRNA-1"/>
    <property type="gene ID" value="GPUH_0000810001"/>
</dbReference>
<dbReference type="EMBL" id="UYRT01022699">
    <property type="protein sequence ID" value="VDK60770.1"/>
    <property type="molecule type" value="Genomic_DNA"/>
</dbReference>
<reference evidence="3" key="1">
    <citation type="submission" date="2016-06" db="UniProtKB">
        <authorList>
            <consortium name="WormBaseParasite"/>
        </authorList>
    </citation>
    <scope>IDENTIFICATION</scope>
</reference>
<keyword evidence="2" id="KW-1185">Reference proteome</keyword>
<organism evidence="3">
    <name type="scientific">Gongylonema pulchrum</name>
    <dbReference type="NCBI Taxonomy" id="637853"/>
    <lineage>
        <taxon>Eukaryota</taxon>
        <taxon>Metazoa</taxon>
        <taxon>Ecdysozoa</taxon>
        <taxon>Nematoda</taxon>
        <taxon>Chromadorea</taxon>
        <taxon>Rhabditida</taxon>
        <taxon>Spirurina</taxon>
        <taxon>Spiruromorpha</taxon>
        <taxon>Spiruroidea</taxon>
        <taxon>Gongylonematidae</taxon>
        <taxon>Gongylonema</taxon>
    </lineage>
</organism>
<sequence length="109" mass="12252">MRRITVFEHRCMRTSTILQVKGSNKNNFETATNTAESEVFGAGGLSFEQKRLLDDAMLDVDSSDEEESIDVDHPIYNKTAAAAARKHIKIIGKNSQRKLWANLNSQPRS</sequence>
<reference evidence="1 2" key="2">
    <citation type="submission" date="2018-11" db="EMBL/GenBank/DDBJ databases">
        <authorList>
            <consortium name="Pathogen Informatics"/>
        </authorList>
    </citation>
    <scope>NUCLEOTIDE SEQUENCE [LARGE SCALE GENOMIC DNA]</scope>
</reference>
<evidence type="ECO:0000313" key="3">
    <source>
        <dbReference type="WBParaSite" id="GPUH_0000810001-mRNA-1"/>
    </source>
</evidence>
<proteinExistence type="predicted"/>
<accession>A0A183DHA0</accession>
<protein>
    <submittedName>
        <fullName evidence="1 3">Uncharacterized protein</fullName>
    </submittedName>
</protein>
<evidence type="ECO:0000313" key="1">
    <source>
        <dbReference type="EMBL" id="VDK60770.1"/>
    </source>
</evidence>
<dbReference type="Proteomes" id="UP000271098">
    <property type="component" value="Unassembled WGS sequence"/>
</dbReference>
<evidence type="ECO:0000313" key="2">
    <source>
        <dbReference type="Proteomes" id="UP000271098"/>
    </source>
</evidence>